<gene>
    <name evidence="1" type="ORF">Aam_037_001</name>
</gene>
<reference evidence="1 2" key="1">
    <citation type="submission" date="2012-11" db="EMBL/GenBank/DDBJ databases">
        <title>Whole genome sequence of Acidocella aminolytica 101 = DSM 11237.</title>
        <authorList>
            <person name="Azuma Y."/>
            <person name="Higashiura N."/>
            <person name="Hirakawa H."/>
            <person name="Matsushita K."/>
        </authorList>
    </citation>
    <scope>NUCLEOTIDE SEQUENCE [LARGE SCALE GENOMIC DNA]</scope>
    <source>
        <strain evidence="2">101 / DSM 11237</strain>
    </source>
</reference>
<comment type="caution">
    <text evidence="1">The sequence shown here is derived from an EMBL/GenBank/DDBJ whole genome shotgun (WGS) entry which is preliminary data.</text>
</comment>
<proteinExistence type="predicted"/>
<dbReference type="AlphaFoldDB" id="A0A0D6PH22"/>
<sequence length="50" mass="5627">MLRQSSQHPLLIHSVNARRMSAARRQYDPGSFGKPRLIVNESEKAIKPPG</sequence>
<evidence type="ECO:0000313" key="2">
    <source>
        <dbReference type="Proteomes" id="UP000032668"/>
    </source>
</evidence>
<keyword evidence="2" id="KW-1185">Reference proteome</keyword>
<dbReference type="EMBL" id="BANC01000037">
    <property type="protein sequence ID" value="GAN80114.1"/>
    <property type="molecule type" value="Genomic_DNA"/>
</dbReference>
<accession>A0A0D6PH22</accession>
<name>A0A0D6PH22_9PROT</name>
<protein>
    <submittedName>
        <fullName evidence="1">Uncharacterized protein</fullName>
    </submittedName>
</protein>
<dbReference type="Proteomes" id="UP000032668">
    <property type="component" value="Unassembled WGS sequence"/>
</dbReference>
<evidence type="ECO:0000313" key="1">
    <source>
        <dbReference type="EMBL" id="GAN80114.1"/>
    </source>
</evidence>
<organism evidence="1 2">
    <name type="scientific">Acidocella aminolytica 101 = DSM 11237</name>
    <dbReference type="NCBI Taxonomy" id="1120923"/>
    <lineage>
        <taxon>Bacteria</taxon>
        <taxon>Pseudomonadati</taxon>
        <taxon>Pseudomonadota</taxon>
        <taxon>Alphaproteobacteria</taxon>
        <taxon>Acetobacterales</taxon>
        <taxon>Acidocellaceae</taxon>
        <taxon>Acidocella</taxon>
    </lineage>
</organism>